<keyword evidence="2" id="KW-1133">Transmembrane helix</keyword>
<dbReference type="KEGG" id="eor:NARRFE1_01750"/>
<dbReference type="Gene3D" id="1.10.3370.10">
    <property type="entry name" value="SecY subunit domain"/>
    <property type="match status" value="1"/>
</dbReference>
<evidence type="ECO:0000313" key="3">
    <source>
        <dbReference type="EMBL" id="BBA85110.1"/>
    </source>
</evidence>
<feature type="transmembrane region" description="Helical" evidence="2">
    <location>
        <begin position="111"/>
        <end position="130"/>
    </location>
</feature>
<proteinExistence type="inferred from homology"/>
<feature type="transmembrane region" description="Helical" evidence="2">
    <location>
        <begin position="359"/>
        <end position="380"/>
    </location>
</feature>
<dbReference type="RefSeq" id="WP_148708457.1">
    <property type="nucleotide sequence ID" value="NZ_AP018161.1"/>
</dbReference>
<feature type="transmembrane region" description="Helical" evidence="2">
    <location>
        <begin position="142"/>
        <end position="160"/>
    </location>
</feature>
<dbReference type="InterPro" id="IPR023201">
    <property type="entry name" value="SecY_dom_sf"/>
</dbReference>
<name>A0A2Z5T3Y7_9GAMM</name>
<sequence>MINFLINKLFFFFRYINFYFLKIYKKVLFIFFFIFILRFGYFINIPFLNNISNTKKFSFLNIFNILSAGSINNYSIFSLGITPYVTSYYLIQFLYIIFLKHNKKDNNNFVYLLYFLFNIIQSIFFINFNYKNFLFKNKIDYFISLFSIILGSNILLWLSNQINIYGIGSGNSFIILISVINNIIPNIISIFNFFKVINFINVIKLIFCFLILLILLYIIIFIELSYIKIFVNFPKRYYGVNINNDFDTYIPIKINISGINSYIFSYNLFYIIKYIFIFLNKIFNSPFFLKIVFFLNENNIFFKIFNFIFIFIFSYINTLVLYNVKEISDNLKKSGSFINGIKPGLYTENYINNIIKNVIILNSFYLNLIYFMLEFLNNIINVKIDLSYFFIVLLIIIEFILQIKYYFLSYKYDIILKKMNLK</sequence>
<evidence type="ECO:0000313" key="4">
    <source>
        <dbReference type="Proteomes" id="UP000289537"/>
    </source>
</evidence>
<dbReference type="GO" id="GO:0015031">
    <property type="term" value="P:protein transport"/>
    <property type="evidence" value="ECO:0007669"/>
    <property type="project" value="InterPro"/>
</dbReference>
<accession>A0A2Z5T3Y7</accession>
<keyword evidence="4" id="KW-1185">Reference proteome</keyword>
<dbReference type="OrthoDB" id="9809248at2"/>
<feature type="transmembrane region" description="Helical" evidence="2">
    <location>
        <begin position="200"/>
        <end position="227"/>
    </location>
</feature>
<dbReference type="PIRSF" id="PIRSF004557">
    <property type="entry name" value="SecY"/>
    <property type="match status" value="1"/>
</dbReference>
<dbReference type="PANTHER" id="PTHR10906">
    <property type="entry name" value="SECY/SEC61-ALPHA FAMILY MEMBER"/>
    <property type="match status" value="1"/>
</dbReference>
<comment type="similarity">
    <text evidence="1">Belongs to the SecY/SEC61-alpha family.</text>
</comment>
<feature type="transmembrane region" description="Helical" evidence="2">
    <location>
        <begin position="172"/>
        <end position="194"/>
    </location>
</feature>
<feature type="transmembrane region" description="Helical" evidence="2">
    <location>
        <begin position="300"/>
        <end position="324"/>
    </location>
</feature>
<feature type="transmembrane region" description="Helical" evidence="2">
    <location>
        <begin position="81"/>
        <end position="99"/>
    </location>
</feature>
<keyword evidence="2" id="KW-0812">Transmembrane</keyword>
<dbReference type="SUPFAM" id="SSF103491">
    <property type="entry name" value="Preprotein translocase SecY subunit"/>
    <property type="match status" value="1"/>
</dbReference>
<dbReference type="GO" id="GO:0016020">
    <property type="term" value="C:membrane"/>
    <property type="evidence" value="ECO:0007669"/>
    <property type="project" value="InterPro"/>
</dbReference>
<feature type="transmembrane region" description="Helical" evidence="2">
    <location>
        <begin position="27"/>
        <end position="45"/>
    </location>
</feature>
<dbReference type="Pfam" id="PF00344">
    <property type="entry name" value="SecY"/>
    <property type="match status" value="1"/>
</dbReference>
<feature type="transmembrane region" description="Helical" evidence="2">
    <location>
        <begin position="386"/>
        <end position="408"/>
    </location>
</feature>
<reference evidence="3 4" key="1">
    <citation type="journal article" date="2017" name="Proc. Natl. Acad. Sci. U.S.A.">
        <title>Small genome symbiont underlies cuticle hardness in beetles.</title>
        <authorList>
            <person name="Anbutsu H."/>
            <person name="Moriyama M."/>
            <person name="Nikoh N."/>
            <person name="Hosokawa T."/>
            <person name="Futahashi R."/>
            <person name="Tanahashi M."/>
            <person name="Meng X.Y."/>
            <person name="Kuriwada T."/>
            <person name="Mori N."/>
            <person name="Oshima K."/>
            <person name="Hattori M."/>
            <person name="Fujie M."/>
            <person name="Satoh N."/>
            <person name="Maeda T."/>
            <person name="Shigenobu S."/>
            <person name="Koga R."/>
            <person name="Fukatsu T."/>
        </authorList>
    </citation>
    <scope>NUCLEOTIDE SEQUENCE [LARGE SCALE GENOMIC DNA]</scope>
    <source>
        <strain evidence="3">NARRFE1</strain>
    </source>
</reference>
<dbReference type="EMBL" id="AP018161">
    <property type="protein sequence ID" value="BBA85110.1"/>
    <property type="molecule type" value="Genomic_DNA"/>
</dbReference>
<dbReference type="AlphaFoldDB" id="A0A2Z5T3Y7"/>
<evidence type="ECO:0000256" key="1">
    <source>
        <dbReference type="RuleBase" id="RU004349"/>
    </source>
</evidence>
<feature type="transmembrane region" description="Helical" evidence="2">
    <location>
        <begin position="262"/>
        <end position="280"/>
    </location>
</feature>
<keyword evidence="2" id="KW-0472">Membrane</keyword>
<dbReference type="InterPro" id="IPR002208">
    <property type="entry name" value="SecY/SEC61-alpha"/>
</dbReference>
<dbReference type="PRINTS" id="PR00303">
    <property type="entry name" value="SECYTRNLCASE"/>
</dbReference>
<protein>
    <submittedName>
        <fullName evidence="3">Protein translocase subunit SecY</fullName>
    </submittedName>
</protein>
<dbReference type="Proteomes" id="UP000289537">
    <property type="component" value="Chromosome"/>
</dbReference>
<organism evidence="3 4">
    <name type="scientific">endosymbiont of Rhynchophorus ferrugineus</name>
    <dbReference type="NCBI Taxonomy" id="1972133"/>
    <lineage>
        <taxon>Bacteria</taxon>
        <taxon>Pseudomonadati</taxon>
        <taxon>Pseudomonadota</taxon>
        <taxon>Gammaproteobacteria</taxon>
        <taxon>Candidatus Nardonella</taxon>
    </lineage>
</organism>
<evidence type="ECO:0000256" key="2">
    <source>
        <dbReference type="SAM" id="Phobius"/>
    </source>
</evidence>
<gene>
    <name evidence="3" type="primary">secY</name>
    <name evidence="3" type="ORF">NARRFE1_01750</name>
</gene>